<dbReference type="Proteomes" id="UP001143463">
    <property type="component" value="Unassembled WGS sequence"/>
</dbReference>
<dbReference type="PANTHER" id="PTHR43283">
    <property type="entry name" value="BETA-LACTAMASE-RELATED"/>
    <property type="match status" value="1"/>
</dbReference>
<proteinExistence type="predicted"/>
<dbReference type="EMBL" id="BSFQ01000030">
    <property type="protein sequence ID" value="GLL14303.1"/>
    <property type="molecule type" value="Genomic_DNA"/>
</dbReference>
<dbReference type="PANTHER" id="PTHR43283:SF3">
    <property type="entry name" value="BETA-LACTAMASE FAMILY PROTEIN (AFU_ORTHOLOGUE AFUA_5G07500)"/>
    <property type="match status" value="1"/>
</dbReference>
<dbReference type="Pfam" id="PF00144">
    <property type="entry name" value="Beta-lactamase"/>
    <property type="match status" value="1"/>
</dbReference>
<dbReference type="GO" id="GO:0016787">
    <property type="term" value="F:hydrolase activity"/>
    <property type="evidence" value="ECO:0007669"/>
    <property type="project" value="UniProtKB-KW"/>
</dbReference>
<evidence type="ECO:0000313" key="2">
    <source>
        <dbReference type="EMBL" id="GLL14303.1"/>
    </source>
</evidence>
<reference evidence="2" key="2">
    <citation type="submission" date="2023-01" db="EMBL/GenBank/DDBJ databases">
        <authorList>
            <person name="Sun Q."/>
            <person name="Evtushenko L."/>
        </authorList>
    </citation>
    <scope>NUCLEOTIDE SEQUENCE</scope>
    <source>
        <strain evidence="2">VKM Ac-1069</strain>
    </source>
</reference>
<keyword evidence="2" id="KW-0378">Hydrolase</keyword>
<dbReference type="AlphaFoldDB" id="A0A9W6L6R6"/>
<keyword evidence="3" id="KW-1185">Reference proteome</keyword>
<sequence>MSSLTDALAPYVADGSVPGVVAGVERGSELEVVVLGGTGPGGPPLRRDALFRIASISKPITAVAALTLVEEGTIRLDEHVDRLLPELADRRVLRSEAAELGDTVPAPRPITVEDLLTFRSGLGVPPLEPGTLPWQRAYADARLGGDGPPGSHPVPPPDEWARRLGTLPLLAPPGERWLYHTGSDALGVLIARAAGTSLGALLTERVLAPLGMVDTGFSVPATQLHRFQPQWQGGAVFDPVDGRWARPPEFESGGGGLASTLDDLLAFARMLRRGGAPVLRQETVTAMTRNRLTEDQRAGARLFLGGAGWGLGMSVGPDGRYGWDGGLGSSWRNDPARDLTGILLTQAMWPDPTGSPVTHAFWKTVG</sequence>
<evidence type="ECO:0000259" key="1">
    <source>
        <dbReference type="Pfam" id="PF00144"/>
    </source>
</evidence>
<dbReference type="InterPro" id="IPR050789">
    <property type="entry name" value="Diverse_Enzym_Activities"/>
</dbReference>
<comment type="caution">
    <text evidence="2">The sequence shown here is derived from an EMBL/GenBank/DDBJ whole genome shotgun (WGS) entry which is preliminary data.</text>
</comment>
<protein>
    <submittedName>
        <fullName evidence="2">Serine hydrolase</fullName>
    </submittedName>
</protein>
<dbReference type="InterPro" id="IPR012338">
    <property type="entry name" value="Beta-lactam/transpept-like"/>
</dbReference>
<organism evidence="2 3">
    <name type="scientific">Pseudonocardia halophobica</name>
    <dbReference type="NCBI Taxonomy" id="29401"/>
    <lineage>
        <taxon>Bacteria</taxon>
        <taxon>Bacillati</taxon>
        <taxon>Actinomycetota</taxon>
        <taxon>Actinomycetes</taxon>
        <taxon>Pseudonocardiales</taxon>
        <taxon>Pseudonocardiaceae</taxon>
        <taxon>Pseudonocardia</taxon>
    </lineage>
</organism>
<gene>
    <name evidence="2" type="ORF">GCM10017577_54500</name>
</gene>
<reference evidence="2" key="1">
    <citation type="journal article" date="2014" name="Int. J. Syst. Evol. Microbiol.">
        <title>Complete genome sequence of Corynebacterium casei LMG S-19264T (=DSM 44701T), isolated from a smear-ripened cheese.</title>
        <authorList>
            <consortium name="US DOE Joint Genome Institute (JGI-PGF)"/>
            <person name="Walter F."/>
            <person name="Albersmeier A."/>
            <person name="Kalinowski J."/>
            <person name="Ruckert C."/>
        </authorList>
    </citation>
    <scope>NUCLEOTIDE SEQUENCE</scope>
    <source>
        <strain evidence="2">VKM Ac-1069</strain>
    </source>
</reference>
<accession>A0A9W6L6R6</accession>
<feature type="domain" description="Beta-lactamase-related" evidence="1">
    <location>
        <begin position="6"/>
        <end position="350"/>
    </location>
</feature>
<evidence type="ECO:0000313" key="3">
    <source>
        <dbReference type="Proteomes" id="UP001143463"/>
    </source>
</evidence>
<name>A0A9W6L6R6_9PSEU</name>
<dbReference type="SUPFAM" id="SSF56601">
    <property type="entry name" value="beta-lactamase/transpeptidase-like"/>
    <property type="match status" value="1"/>
</dbReference>
<dbReference type="InterPro" id="IPR001466">
    <property type="entry name" value="Beta-lactam-related"/>
</dbReference>
<dbReference type="RefSeq" id="WP_037050006.1">
    <property type="nucleotide sequence ID" value="NZ_BAAAUZ010000026.1"/>
</dbReference>
<dbReference type="Gene3D" id="3.40.710.10">
    <property type="entry name" value="DD-peptidase/beta-lactamase superfamily"/>
    <property type="match status" value="1"/>
</dbReference>